<evidence type="ECO:0000256" key="9">
    <source>
        <dbReference type="SAM" id="SignalP"/>
    </source>
</evidence>
<keyword evidence="7" id="KW-0624">Polysaccharide degradation</keyword>
<protein>
    <recommendedName>
        <fullName evidence="2">chitinase</fullName>
        <ecNumber evidence="2">3.2.1.14</ecNumber>
    </recommendedName>
</protein>
<feature type="region of interest" description="Disordered" evidence="8">
    <location>
        <begin position="328"/>
        <end position="578"/>
    </location>
</feature>
<evidence type="ECO:0000313" key="11">
    <source>
        <dbReference type="EMBL" id="KAJ2750892.1"/>
    </source>
</evidence>
<dbReference type="CDD" id="cd02877">
    <property type="entry name" value="GH18_hevamine_XipI_class_III"/>
    <property type="match status" value="1"/>
</dbReference>
<feature type="compositionally biased region" description="Acidic residues" evidence="8">
    <location>
        <begin position="758"/>
        <end position="772"/>
    </location>
</feature>
<feature type="region of interest" description="Disordered" evidence="8">
    <location>
        <begin position="749"/>
        <end position="772"/>
    </location>
</feature>
<proteinExistence type="predicted"/>
<keyword evidence="5" id="KW-0119">Carbohydrate metabolism</keyword>
<dbReference type="PROSITE" id="PS01095">
    <property type="entry name" value="GH18_1"/>
    <property type="match status" value="1"/>
</dbReference>
<dbReference type="InterPro" id="IPR001223">
    <property type="entry name" value="Glyco_hydro18_cat"/>
</dbReference>
<dbReference type="EMBL" id="JANBUH010000480">
    <property type="protein sequence ID" value="KAJ2750892.1"/>
    <property type="molecule type" value="Genomic_DNA"/>
</dbReference>
<evidence type="ECO:0000256" key="2">
    <source>
        <dbReference type="ARBA" id="ARBA00012729"/>
    </source>
</evidence>
<feature type="chain" id="PRO_5040762875" description="chitinase" evidence="9">
    <location>
        <begin position="21"/>
        <end position="1217"/>
    </location>
</feature>
<feature type="compositionally biased region" description="Acidic residues" evidence="8">
    <location>
        <begin position="854"/>
        <end position="874"/>
    </location>
</feature>
<dbReference type="PANTHER" id="PTHR45708:SF49">
    <property type="entry name" value="ENDOCHITINASE"/>
    <property type="match status" value="1"/>
</dbReference>
<keyword evidence="4" id="KW-0146">Chitin degradation</keyword>
<feature type="compositionally biased region" description="Low complexity" evidence="8">
    <location>
        <begin position="464"/>
        <end position="520"/>
    </location>
</feature>
<name>A0A9W8GUX9_9FUNG</name>
<evidence type="ECO:0000256" key="7">
    <source>
        <dbReference type="ARBA" id="ARBA00023326"/>
    </source>
</evidence>
<feature type="compositionally biased region" description="Low complexity" evidence="8">
    <location>
        <begin position="527"/>
        <end position="550"/>
    </location>
</feature>
<dbReference type="OrthoDB" id="6020543at2759"/>
<feature type="compositionally biased region" description="Basic and acidic residues" evidence="8">
    <location>
        <begin position="328"/>
        <end position="340"/>
    </location>
</feature>
<keyword evidence="6 11" id="KW-0326">Glycosidase</keyword>
<dbReference type="Gene3D" id="3.20.20.80">
    <property type="entry name" value="Glycosidases"/>
    <property type="match status" value="1"/>
</dbReference>
<comment type="caution">
    <text evidence="11">The sequence shown here is derived from an EMBL/GenBank/DDBJ whole genome shotgun (WGS) entry which is preliminary data.</text>
</comment>
<organism evidence="11 12">
    <name type="scientific">Coemansia pectinata</name>
    <dbReference type="NCBI Taxonomy" id="1052879"/>
    <lineage>
        <taxon>Eukaryota</taxon>
        <taxon>Fungi</taxon>
        <taxon>Fungi incertae sedis</taxon>
        <taxon>Zoopagomycota</taxon>
        <taxon>Kickxellomycotina</taxon>
        <taxon>Kickxellomycetes</taxon>
        <taxon>Kickxellales</taxon>
        <taxon>Kickxellaceae</taxon>
        <taxon>Coemansia</taxon>
    </lineage>
</organism>
<keyword evidence="3 11" id="KW-0378">Hydrolase</keyword>
<evidence type="ECO:0000256" key="5">
    <source>
        <dbReference type="ARBA" id="ARBA00023277"/>
    </source>
</evidence>
<dbReference type="GO" id="GO:0008843">
    <property type="term" value="F:endochitinase activity"/>
    <property type="evidence" value="ECO:0007669"/>
    <property type="project" value="UniProtKB-EC"/>
</dbReference>
<evidence type="ECO:0000256" key="8">
    <source>
        <dbReference type="SAM" id="MobiDB-lite"/>
    </source>
</evidence>
<dbReference type="GO" id="GO:0000272">
    <property type="term" value="P:polysaccharide catabolic process"/>
    <property type="evidence" value="ECO:0007669"/>
    <property type="project" value="UniProtKB-KW"/>
</dbReference>
<sequence>MRQPGLAFLVACCCALGASARDFNIHCNSNLVAYWGQNSHGTTNPGENQLPLDEYCDKEIGDVLILSFLSEFNADGLHPPTLNLANSCLTTYDNSTLLHCPNIGKAIDKCQKKGKAVILSLGGASGAYGFTDDSQAERYADVIWDMFLGGYSHTRPFDSAVLDGIDLDIEGGSSVGYLRFVQRLRERFIESPGRRFYVTAAPQCPYPDFYSGPILDNAYLDMVFVQFYNNYCGVDKANWFNFEQWHEWATTVSANKDVRVYLGVPGSPSAASTGYTPIDKLEELVNATRSKFSSFGGMMVWDASQADTNQVSDDVSFADVVKKMLDSGKKCTDGSDKIPAAEDDSDSSETSSAISSKTSALSMPLSSSSSSSSSSLSSSSQPNSSSSDASKQVAGSTSTSSSSSSSSEMTSQRMTAKVMTRAEVSEVNDNGDWPAVSDEADDGGLADERLQKISAKTLLAAPIDSTDSTDSSDQSSSSTDDTSSAQDTTDAGASSSADNSESDSASSDSTADSTGDSSADSTDDSSADSTGDSTSDSSADSTGDSSSTDGSTDDSADSKSDATDETDSSSAADNGNETTTMETTKLIFATTTKTRKVHIVTKHVTTRIQIHAPGSGLSTEATPSITNKTTSIVTPTFPLPIARCPRADQPCLGAGFACNGYEFGQCVNNRWLMRPCSTDRVTACFNAGPDLIACDFPKGRSLQVCDDILAPLPYGRLASNVLFLRGSDQERALNTPVYPVPSLAVTVTTHVKKKKKDDDDDDDEDTEDDDDDYIYNKFGEKKKNTATPTITDMELIKQSSGVNLIDDHNRREDPAMLMAKDPEAYYGPDGHVRVVAGNVVDDLRKHNSFGTESEPYDENPPVDDPEEGDEYSEGDEFMRKRDLGTMEEPELVASSAALPALTSTPAYNSAAPSPSALAKRGVRDLVGASVSMAHISEAAWRSQVEDFYAVYALYAAFSGTANDLTHQQFERVITDHIDGDFLIPPHLPSLLGRPMLARFTFVPVRGEDPDFMHHRTKDGLVEEDILVTVRMMTNEPIPKRWRVALPLPLNATMLHTSRGSFYAGERVSAEVKSMYVQRVAFYNENIRINTDLAQSGPELQRLNDLAAGHSSNVTTAFSREFNDGPSYKSIKRNLISPSVISQILHKKPASPPPPELLDEPIPNDPAGRLYEVRSNPAAEKENNMAIHFTIRVKTRAAPGQHVVSALPHPILSFITSY</sequence>
<evidence type="ECO:0000259" key="10">
    <source>
        <dbReference type="PROSITE" id="PS51910"/>
    </source>
</evidence>
<feature type="domain" description="GH18" evidence="10">
    <location>
        <begin position="29"/>
        <end position="328"/>
    </location>
</feature>
<dbReference type="InterPro" id="IPR001579">
    <property type="entry name" value="Glyco_hydro_18_chit_AS"/>
</dbReference>
<evidence type="ECO:0000256" key="6">
    <source>
        <dbReference type="ARBA" id="ARBA00023295"/>
    </source>
</evidence>
<dbReference type="PANTHER" id="PTHR45708">
    <property type="entry name" value="ENDOCHITINASE"/>
    <property type="match status" value="1"/>
</dbReference>
<evidence type="ECO:0000256" key="4">
    <source>
        <dbReference type="ARBA" id="ARBA00023024"/>
    </source>
</evidence>
<dbReference type="Proteomes" id="UP001140011">
    <property type="component" value="Unassembled WGS sequence"/>
</dbReference>
<dbReference type="InterPro" id="IPR045321">
    <property type="entry name" value="Cts1-like"/>
</dbReference>
<keyword evidence="9" id="KW-0732">Signal</keyword>
<evidence type="ECO:0000313" key="12">
    <source>
        <dbReference type="Proteomes" id="UP001140011"/>
    </source>
</evidence>
<dbReference type="InterPro" id="IPR017853">
    <property type="entry name" value="GH"/>
</dbReference>
<evidence type="ECO:0000256" key="1">
    <source>
        <dbReference type="ARBA" id="ARBA00000822"/>
    </source>
</evidence>
<dbReference type="AlphaFoldDB" id="A0A9W8GUX9"/>
<comment type="catalytic activity">
    <reaction evidence="1">
        <text>Random endo-hydrolysis of N-acetyl-beta-D-glucosaminide (1-&gt;4)-beta-linkages in chitin and chitodextrins.</text>
        <dbReference type="EC" id="3.2.1.14"/>
    </reaction>
</comment>
<dbReference type="InterPro" id="IPR050542">
    <property type="entry name" value="Glycosyl_Hydrlase18_Chitinase"/>
</dbReference>
<accession>A0A9W8GUX9</accession>
<dbReference type="SUPFAM" id="SSF51445">
    <property type="entry name" value="(Trans)glycosidases"/>
    <property type="match status" value="1"/>
</dbReference>
<evidence type="ECO:0000256" key="3">
    <source>
        <dbReference type="ARBA" id="ARBA00022801"/>
    </source>
</evidence>
<feature type="compositionally biased region" description="Low complexity" evidence="8">
    <location>
        <begin position="348"/>
        <end position="407"/>
    </location>
</feature>
<dbReference type="GO" id="GO:0006032">
    <property type="term" value="P:chitin catabolic process"/>
    <property type="evidence" value="ECO:0007669"/>
    <property type="project" value="UniProtKB-KW"/>
</dbReference>
<keyword evidence="12" id="KW-1185">Reference proteome</keyword>
<feature type="region of interest" description="Disordered" evidence="8">
    <location>
        <begin position="846"/>
        <end position="874"/>
    </location>
</feature>
<dbReference type="PROSITE" id="PS51910">
    <property type="entry name" value="GH18_2"/>
    <property type="match status" value="1"/>
</dbReference>
<gene>
    <name evidence="11" type="primary">CHT2_3</name>
    <name evidence="11" type="ORF">GGI19_004837</name>
</gene>
<reference evidence="11" key="1">
    <citation type="submission" date="2022-07" db="EMBL/GenBank/DDBJ databases">
        <title>Phylogenomic reconstructions and comparative analyses of Kickxellomycotina fungi.</title>
        <authorList>
            <person name="Reynolds N.K."/>
            <person name="Stajich J.E."/>
            <person name="Barry K."/>
            <person name="Grigoriev I.V."/>
            <person name="Crous P."/>
            <person name="Smith M.E."/>
        </authorList>
    </citation>
    <scope>NUCLEOTIDE SEQUENCE</scope>
    <source>
        <strain evidence="11">BCRC 34297</strain>
    </source>
</reference>
<dbReference type="EC" id="3.2.1.14" evidence="2"/>
<feature type="signal peptide" evidence="9">
    <location>
        <begin position="1"/>
        <end position="20"/>
    </location>
</feature>
<dbReference type="GO" id="GO:0005576">
    <property type="term" value="C:extracellular region"/>
    <property type="evidence" value="ECO:0007669"/>
    <property type="project" value="TreeGrafter"/>
</dbReference>